<feature type="transmembrane region" description="Helical" evidence="6">
    <location>
        <begin position="95"/>
        <end position="114"/>
    </location>
</feature>
<feature type="transmembrane region" description="Helical" evidence="6">
    <location>
        <begin position="15"/>
        <end position="33"/>
    </location>
</feature>
<protein>
    <submittedName>
        <fullName evidence="8">Putative permease, DMT superfamily</fullName>
    </submittedName>
</protein>
<feature type="transmembrane region" description="Helical" evidence="6">
    <location>
        <begin position="190"/>
        <end position="208"/>
    </location>
</feature>
<evidence type="ECO:0000256" key="1">
    <source>
        <dbReference type="ARBA" id="ARBA00004141"/>
    </source>
</evidence>
<gene>
    <name evidence="8" type="ORF">SSCH_1160021</name>
</gene>
<feature type="domain" description="EamA" evidence="7">
    <location>
        <begin position="8"/>
        <end position="86"/>
    </location>
</feature>
<evidence type="ECO:0000256" key="4">
    <source>
        <dbReference type="ARBA" id="ARBA00022989"/>
    </source>
</evidence>
<evidence type="ECO:0000256" key="3">
    <source>
        <dbReference type="ARBA" id="ARBA00022692"/>
    </source>
</evidence>
<evidence type="ECO:0000313" key="9">
    <source>
        <dbReference type="Proteomes" id="UP000046155"/>
    </source>
</evidence>
<dbReference type="InterPro" id="IPR037185">
    <property type="entry name" value="EmrE-like"/>
</dbReference>
<keyword evidence="3 6" id="KW-0812">Transmembrane</keyword>
<keyword evidence="9" id="KW-1185">Reference proteome</keyword>
<feature type="transmembrane region" description="Helical" evidence="6">
    <location>
        <begin position="157"/>
        <end position="183"/>
    </location>
</feature>
<keyword evidence="5 6" id="KW-0472">Membrane</keyword>
<dbReference type="Proteomes" id="UP000046155">
    <property type="component" value="Unassembled WGS sequence"/>
</dbReference>
<evidence type="ECO:0000313" key="8">
    <source>
        <dbReference type="EMBL" id="CEO87639.1"/>
    </source>
</evidence>
<proteinExistence type="inferred from homology"/>
<dbReference type="PANTHER" id="PTHR32322:SF2">
    <property type="entry name" value="EAMA DOMAIN-CONTAINING PROTEIN"/>
    <property type="match status" value="1"/>
</dbReference>
<feature type="domain" description="EamA" evidence="7">
    <location>
        <begin position="96"/>
        <end position="227"/>
    </location>
</feature>
<comment type="subcellular location">
    <subcellularLocation>
        <location evidence="1">Membrane</location>
        <topology evidence="1">Multi-pass membrane protein</topology>
    </subcellularLocation>
</comment>
<reference evidence="9" key="1">
    <citation type="submission" date="2015-01" db="EMBL/GenBank/DDBJ databases">
        <authorList>
            <person name="Manzoor Shahid"/>
            <person name="Zubair Saima"/>
        </authorList>
    </citation>
    <scope>NUCLEOTIDE SEQUENCE [LARGE SCALE GENOMIC DNA]</scope>
    <source>
        <strain evidence="9">Sp3</strain>
    </source>
</reference>
<feature type="transmembrane region" description="Helical" evidence="6">
    <location>
        <begin position="214"/>
        <end position="232"/>
    </location>
</feature>
<dbReference type="InterPro" id="IPR000620">
    <property type="entry name" value="EamA_dom"/>
</dbReference>
<feature type="transmembrane region" description="Helical" evidence="6">
    <location>
        <begin position="39"/>
        <end position="59"/>
    </location>
</feature>
<dbReference type="PANTHER" id="PTHR32322">
    <property type="entry name" value="INNER MEMBRANE TRANSPORTER"/>
    <property type="match status" value="1"/>
</dbReference>
<comment type="similarity">
    <text evidence="2">Belongs to the EamA transporter family.</text>
</comment>
<sequence length="242" mass="25115">MIARGIKIRLNRNQVFRLFILGGVLNLLQSIFFVSAVKYISAGLTTLLFFTHPMLVAVFSYCEGVKLSRGTVAAIFISFGGLALVLGTSFGNVSILGIALSLAASVIYATFIVLGNRVVEDVNPAVMCTFVSLFTIVTLFPLAMINGGLGLPSTLKGWFVTAGCGVVGSTIPFVAFFAGITVVGATTASIIANAEPVTAVILSALLFSQHLTGMQLLGGVLILAGGTIAVLAKKRIVKGASP</sequence>
<keyword evidence="4 6" id="KW-1133">Transmembrane helix</keyword>
<organism evidence="8 9">
    <name type="scientific">Syntrophaceticus schinkii</name>
    <dbReference type="NCBI Taxonomy" id="499207"/>
    <lineage>
        <taxon>Bacteria</taxon>
        <taxon>Bacillati</taxon>
        <taxon>Bacillota</taxon>
        <taxon>Clostridia</taxon>
        <taxon>Thermoanaerobacterales</taxon>
        <taxon>Thermoanaerobacterales Family III. Incertae Sedis</taxon>
        <taxon>Syntrophaceticus</taxon>
    </lineage>
</organism>
<dbReference type="Pfam" id="PF00892">
    <property type="entry name" value="EamA"/>
    <property type="match status" value="2"/>
</dbReference>
<dbReference type="EMBL" id="CDRZ01000020">
    <property type="protein sequence ID" value="CEO87639.1"/>
    <property type="molecule type" value="Genomic_DNA"/>
</dbReference>
<evidence type="ECO:0000259" key="7">
    <source>
        <dbReference type="Pfam" id="PF00892"/>
    </source>
</evidence>
<evidence type="ECO:0000256" key="6">
    <source>
        <dbReference type="SAM" id="Phobius"/>
    </source>
</evidence>
<evidence type="ECO:0000256" key="5">
    <source>
        <dbReference type="ARBA" id="ARBA00023136"/>
    </source>
</evidence>
<dbReference type="OrthoDB" id="9808556at2"/>
<feature type="transmembrane region" description="Helical" evidence="6">
    <location>
        <begin position="71"/>
        <end position="89"/>
    </location>
</feature>
<accession>A0A0B7MAV1</accession>
<dbReference type="AlphaFoldDB" id="A0A0B7MAV1"/>
<feature type="transmembrane region" description="Helical" evidence="6">
    <location>
        <begin position="126"/>
        <end position="145"/>
    </location>
</feature>
<evidence type="ECO:0000256" key="2">
    <source>
        <dbReference type="ARBA" id="ARBA00007362"/>
    </source>
</evidence>
<dbReference type="GO" id="GO:0016020">
    <property type="term" value="C:membrane"/>
    <property type="evidence" value="ECO:0007669"/>
    <property type="project" value="UniProtKB-SubCell"/>
</dbReference>
<name>A0A0B7MAV1_9FIRM</name>
<dbReference type="SUPFAM" id="SSF103481">
    <property type="entry name" value="Multidrug resistance efflux transporter EmrE"/>
    <property type="match status" value="2"/>
</dbReference>
<dbReference type="InterPro" id="IPR050638">
    <property type="entry name" value="AA-Vitamin_Transporters"/>
</dbReference>